<dbReference type="EMBL" id="UZAK01036050">
    <property type="protein sequence ID" value="VDP53551.1"/>
    <property type="molecule type" value="Genomic_DNA"/>
</dbReference>
<name>A0A183KF57_9TREM</name>
<dbReference type="AlphaFoldDB" id="A0A183KF57"/>
<evidence type="ECO:0000313" key="1">
    <source>
        <dbReference type="EMBL" id="VDP53551.1"/>
    </source>
</evidence>
<accession>A0A183KF57</accession>
<gene>
    <name evidence="1" type="ORF">SCUD_LOCUS13651</name>
</gene>
<dbReference type="WBParaSite" id="SCUD_0001365401-mRNA-1">
    <property type="protein sequence ID" value="SCUD_0001365401-mRNA-1"/>
    <property type="gene ID" value="SCUD_0001365401"/>
</dbReference>
<dbReference type="Proteomes" id="UP000279833">
    <property type="component" value="Unassembled WGS sequence"/>
</dbReference>
<sequence length="98" mass="11315">MHRFSDVCSTTATTRFTILKHRLRHVLQMSSHRIPYRVLFSDAGTNWKKRRDGQRKRLCLGMKESSTELASVGPSRPLGWCFRDDATVARNVNRHGSE</sequence>
<reference evidence="1 2" key="2">
    <citation type="submission" date="2018-11" db="EMBL/GenBank/DDBJ databases">
        <authorList>
            <consortium name="Pathogen Informatics"/>
        </authorList>
    </citation>
    <scope>NUCLEOTIDE SEQUENCE [LARGE SCALE GENOMIC DNA]</scope>
    <source>
        <strain evidence="1">Dakar</strain>
        <strain evidence="2">Dakar, Senegal</strain>
    </source>
</reference>
<proteinExistence type="predicted"/>
<dbReference type="STRING" id="6186.A0A183KF57"/>
<protein>
    <submittedName>
        <fullName evidence="1 3">Uncharacterized protein</fullName>
    </submittedName>
</protein>
<evidence type="ECO:0000313" key="3">
    <source>
        <dbReference type="WBParaSite" id="SCUD_0001365401-mRNA-1"/>
    </source>
</evidence>
<reference evidence="3" key="1">
    <citation type="submission" date="2016-06" db="UniProtKB">
        <authorList>
            <consortium name="WormBaseParasite"/>
        </authorList>
    </citation>
    <scope>IDENTIFICATION</scope>
</reference>
<keyword evidence="2" id="KW-1185">Reference proteome</keyword>
<evidence type="ECO:0000313" key="2">
    <source>
        <dbReference type="Proteomes" id="UP000279833"/>
    </source>
</evidence>
<organism evidence="3">
    <name type="scientific">Schistosoma curassoni</name>
    <dbReference type="NCBI Taxonomy" id="6186"/>
    <lineage>
        <taxon>Eukaryota</taxon>
        <taxon>Metazoa</taxon>
        <taxon>Spiralia</taxon>
        <taxon>Lophotrochozoa</taxon>
        <taxon>Platyhelminthes</taxon>
        <taxon>Trematoda</taxon>
        <taxon>Digenea</taxon>
        <taxon>Strigeidida</taxon>
        <taxon>Schistosomatoidea</taxon>
        <taxon>Schistosomatidae</taxon>
        <taxon>Schistosoma</taxon>
    </lineage>
</organism>